<organism evidence="1 2">
    <name type="scientific">Thelephora ganbajun</name>
    <name type="common">Ganba fungus</name>
    <dbReference type="NCBI Taxonomy" id="370292"/>
    <lineage>
        <taxon>Eukaryota</taxon>
        <taxon>Fungi</taxon>
        <taxon>Dikarya</taxon>
        <taxon>Basidiomycota</taxon>
        <taxon>Agaricomycotina</taxon>
        <taxon>Agaricomycetes</taxon>
        <taxon>Thelephorales</taxon>
        <taxon>Thelephoraceae</taxon>
        <taxon>Thelephora</taxon>
    </lineage>
</organism>
<protein>
    <submittedName>
        <fullName evidence="1">Uncharacterized protein</fullName>
    </submittedName>
</protein>
<name>A0ACB6ZJ20_THEGA</name>
<dbReference type="EMBL" id="MU117995">
    <property type="protein sequence ID" value="KAF9649592.1"/>
    <property type="molecule type" value="Genomic_DNA"/>
</dbReference>
<comment type="caution">
    <text evidence="1">The sequence shown here is derived from an EMBL/GenBank/DDBJ whole genome shotgun (WGS) entry which is preliminary data.</text>
</comment>
<accession>A0ACB6ZJ20</accession>
<sequence length="493" mass="55837">MQVMVPQIQMYRDNTTTEFKTMCRTVEALFHWFPDIRCDIAQVNQDTQPLISKIRKVMKGAHTAHNANANVIQWDIFILSHDDTKKHSWSMPAMIEKTSCGIKSEFMLSLSGTWPAILYNEAMVEADNELIGSFRSEMLLQCRITILYSPSAGHGWKYPESFLPFMTASVSVNKDGMGKQNIGVLEQYLIRIFFGEREEEEELKHQDHPLLTTQTTKIKLLQINPRVVLILADQFHNQKSEEEDCHDLEGYETGTPIIYQYPTTCLLPKKKQRRYSTEQESPPATPQPTICAKRKQAVKASSSQLQHHAMHSTWRDICGDLKRSIRHATVAGYKEAGAEFTRIVSMGAEEGTHYFNENYECIEWLKNDVKKKYKNISAAGPVPQENQGSGATSKPPTQKKKGLMLKVPAPKNKAPQRTCKATEVTQNSSEAMPLPRATCSTMAQLSHQSTQEEEPDPLTNEEPTMPPAKSISTRKKLSVITFFVPITFPTNIK</sequence>
<evidence type="ECO:0000313" key="2">
    <source>
        <dbReference type="Proteomes" id="UP000886501"/>
    </source>
</evidence>
<reference evidence="1" key="1">
    <citation type="submission" date="2019-10" db="EMBL/GenBank/DDBJ databases">
        <authorList>
            <consortium name="DOE Joint Genome Institute"/>
            <person name="Kuo A."/>
            <person name="Miyauchi S."/>
            <person name="Kiss E."/>
            <person name="Drula E."/>
            <person name="Kohler A."/>
            <person name="Sanchez-Garcia M."/>
            <person name="Andreopoulos B."/>
            <person name="Barry K.W."/>
            <person name="Bonito G."/>
            <person name="Buee M."/>
            <person name="Carver A."/>
            <person name="Chen C."/>
            <person name="Cichocki N."/>
            <person name="Clum A."/>
            <person name="Culley D."/>
            <person name="Crous P.W."/>
            <person name="Fauchery L."/>
            <person name="Girlanda M."/>
            <person name="Hayes R."/>
            <person name="Keri Z."/>
            <person name="Labutti K."/>
            <person name="Lipzen A."/>
            <person name="Lombard V."/>
            <person name="Magnuson J."/>
            <person name="Maillard F."/>
            <person name="Morin E."/>
            <person name="Murat C."/>
            <person name="Nolan M."/>
            <person name="Ohm R."/>
            <person name="Pangilinan J."/>
            <person name="Pereira M."/>
            <person name="Perotto S."/>
            <person name="Peter M."/>
            <person name="Riley R."/>
            <person name="Sitrit Y."/>
            <person name="Stielow B."/>
            <person name="Szollosi G."/>
            <person name="Zifcakova L."/>
            <person name="Stursova M."/>
            <person name="Spatafora J.W."/>
            <person name="Tedersoo L."/>
            <person name="Vaario L.-M."/>
            <person name="Yamada A."/>
            <person name="Yan M."/>
            <person name="Wang P."/>
            <person name="Xu J."/>
            <person name="Bruns T."/>
            <person name="Baldrian P."/>
            <person name="Vilgalys R."/>
            <person name="Henrissat B."/>
            <person name="Grigoriev I.V."/>
            <person name="Hibbett D."/>
            <person name="Nagy L.G."/>
            <person name="Martin F.M."/>
        </authorList>
    </citation>
    <scope>NUCLEOTIDE SEQUENCE</scope>
    <source>
        <strain evidence="1">P2</strain>
    </source>
</reference>
<reference evidence="1" key="2">
    <citation type="journal article" date="2020" name="Nat. Commun.">
        <title>Large-scale genome sequencing of mycorrhizal fungi provides insights into the early evolution of symbiotic traits.</title>
        <authorList>
            <person name="Miyauchi S."/>
            <person name="Kiss E."/>
            <person name="Kuo A."/>
            <person name="Drula E."/>
            <person name="Kohler A."/>
            <person name="Sanchez-Garcia M."/>
            <person name="Morin E."/>
            <person name="Andreopoulos B."/>
            <person name="Barry K.W."/>
            <person name="Bonito G."/>
            <person name="Buee M."/>
            <person name="Carver A."/>
            <person name="Chen C."/>
            <person name="Cichocki N."/>
            <person name="Clum A."/>
            <person name="Culley D."/>
            <person name="Crous P.W."/>
            <person name="Fauchery L."/>
            <person name="Girlanda M."/>
            <person name="Hayes R.D."/>
            <person name="Keri Z."/>
            <person name="LaButti K."/>
            <person name="Lipzen A."/>
            <person name="Lombard V."/>
            <person name="Magnuson J."/>
            <person name="Maillard F."/>
            <person name="Murat C."/>
            <person name="Nolan M."/>
            <person name="Ohm R.A."/>
            <person name="Pangilinan J."/>
            <person name="Pereira M.F."/>
            <person name="Perotto S."/>
            <person name="Peter M."/>
            <person name="Pfister S."/>
            <person name="Riley R."/>
            <person name="Sitrit Y."/>
            <person name="Stielow J.B."/>
            <person name="Szollosi G."/>
            <person name="Zifcakova L."/>
            <person name="Stursova M."/>
            <person name="Spatafora J.W."/>
            <person name="Tedersoo L."/>
            <person name="Vaario L.M."/>
            <person name="Yamada A."/>
            <person name="Yan M."/>
            <person name="Wang P."/>
            <person name="Xu J."/>
            <person name="Bruns T."/>
            <person name="Baldrian P."/>
            <person name="Vilgalys R."/>
            <person name="Dunand C."/>
            <person name="Henrissat B."/>
            <person name="Grigoriev I.V."/>
            <person name="Hibbett D."/>
            <person name="Nagy L.G."/>
            <person name="Martin F.M."/>
        </authorList>
    </citation>
    <scope>NUCLEOTIDE SEQUENCE</scope>
    <source>
        <strain evidence="1">P2</strain>
    </source>
</reference>
<proteinExistence type="predicted"/>
<evidence type="ECO:0000313" key="1">
    <source>
        <dbReference type="EMBL" id="KAF9649592.1"/>
    </source>
</evidence>
<dbReference type="Proteomes" id="UP000886501">
    <property type="component" value="Unassembled WGS sequence"/>
</dbReference>
<gene>
    <name evidence="1" type="ORF">BDM02DRAFT_3229397</name>
</gene>
<keyword evidence="2" id="KW-1185">Reference proteome</keyword>